<dbReference type="InterPro" id="IPR001447">
    <property type="entry name" value="Arylamine_N-AcTrfase"/>
</dbReference>
<keyword evidence="3" id="KW-1185">Reference proteome</keyword>
<reference evidence="2 3" key="1">
    <citation type="journal article" date="2017" name="Int. J. Syst. Evol. Microbiol.">
        <title>Rouxiella badensis sp. nov. and Rouxiella silvae sp. nov. isolated from peat bog soil in Germany and emendation of the genus description.</title>
        <authorList>
            <person name="Le Fleche-Mateos A."/>
            <person name="Kugler J.H."/>
            <person name="Hansen S.H."/>
            <person name="Syldatk C."/>
            <person name="Hausmann R."/>
            <person name="Lomprez F."/>
            <person name="Vandenbogaert M."/>
            <person name="Manuguerra J.C."/>
            <person name="Grimont P.A."/>
        </authorList>
    </citation>
    <scope>NUCLEOTIDE SEQUENCE [LARGE SCALE GENOMIC DNA]</scope>
    <source>
        <strain evidence="2 3">213</strain>
    </source>
</reference>
<dbReference type="Proteomes" id="UP000192722">
    <property type="component" value="Unassembled WGS sequence"/>
</dbReference>
<comment type="caution">
    <text evidence="2">The sequence shown here is derived from an EMBL/GenBank/DDBJ whole genome shotgun (WGS) entry which is preliminary data.</text>
</comment>
<dbReference type="EMBL" id="MRWD01000102">
    <property type="protein sequence ID" value="ORJ18644.1"/>
    <property type="molecule type" value="Genomic_DNA"/>
</dbReference>
<evidence type="ECO:0000313" key="2">
    <source>
        <dbReference type="EMBL" id="ORJ18644.1"/>
    </source>
</evidence>
<organism evidence="2 3">
    <name type="scientific">Rouxiella silvae</name>
    <dbReference type="NCBI Taxonomy" id="1646373"/>
    <lineage>
        <taxon>Bacteria</taxon>
        <taxon>Pseudomonadati</taxon>
        <taxon>Pseudomonadota</taxon>
        <taxon>Gammaproteobacteria</taxon>
        <taxon>Enterobacterales</taxon>
        <taxon>Yersiniaceae</taxon>
        <taxon>Rouxiella</taxon>
    </lineage>
</organism>
<name>A0ABX3TTW1_9GAMM</name>
<dbReference type="RefSeq" id="WP_084984587.1">
    <property type="nucleotide sequence ID" value="NZ_CBCSCF010000005.1"/>
</dbReference>
<accession>A0ABX3TTW1</accession>
<comment type="similarity">
    <text evidence="1">Belongs to the arylamine N-acetyltransferase family.</text>
</comment>
<gene>
    <name evidence="2" type="ORF">BS639_24145</name>
</gene>
<dbReference type="InterPro" id="IPR038765">
    <property type="entry name" value="Papain-like_cys_pep_sf"/>
</dbReference>
<dbReference type="InterPro" id="IPR053710">
    <property type="entry name" value="Arylamine_NAT_domain_sf"/>
</dbReference>
<evidence type="ECO:0000256" key="1">
    <source>
        <dbReference type="ARBA" id="ARBA00006547"/>
    </source>
</evidence>
<dbReference type="SUPFAM" id="SSF54001">
    <property type="entry name" value="Cysteine proteinases"/>
    <property type="match status" value="1"/>
</dbReference>
<evidence type="ECO:0000313" key="3">
    <source>
        <dbReference type="Proteomes" id="UP000192722"/>
    </source>
</evidence>
<protein>
    <submittedName>
        <fullName evidence="2">Arylamine N-acetyltransferase</fullName>
    </submittedName>
</protein>
<dbReference type="PANTHER" id="PTHR11786:SF0">
    <property type="entry name" value="ARYLAMINE N-ACETYLTRANSFERASE 4-RELATED"/>
    <property type="match status" value="1"/>
</dbReference>
<proteinExistence type="inferred from homology"/>
<dbReference type="Gene3D" id="3.30.2140.20">
    <property type="match status" value="1"/>
</dbReference>
<dbReference type="Pfam" id="PF00797">
    <property type="entry name" value="Acetyltransf_2"/>
    <property type="match status" value="1"/>
</dbReference>
<dbReference type="PANTHER" id="PTHR11786">
    <property type="entry name" value="N-HYDROXYARYLAMINE O-ACETYLTRANSFERASE"/>
    <property type="match status" value="1"/>
</dbReference>
<sequence>MKDVEKYLKRLNLNESPAKTHSYLSVLHHAHFFNVPFENFSVNDTSDVRLSRDEIFTKVVLNNQGGICFEFSVLLQELFDHIGFSYEVRLARLLIPHTTSATHQLFILNIGSERWLFDVGFGAKGPRTLLLMADGYIHNDQFLSSRITEDAVQGWIISVRENSKPDAVWEAIYSFHDVKTFPADISMAYFYTLHSPESLLNTNSVASLPQENGRISIRNNIFTEVKGFESKSFEIPDDEEASRILKTRFGITVLPEMINHARKK</sequence>